<dbReference type="Proteomes" id="UP000324222">
    <property type="component" value="Unassembled WGS sequence"/>
</dbReference>
<dbReference type="EMBL" id="VSRR010009602">
    <property type="protein sequence ID" value="MPC50586.1"/>
    <property type="molecule type" value="Genomic_DNA"/>
</dbReference>
<feature type="region of interest" description="Disordered" evidence="1">
    <location>
        <begin position="85"/>
        <end position="104"/>
    </location>
</feature>
<feature type="compositionally biased region" description="Acidic residues" evidence="1">
    <location>
        <begin position="85"/>
        <end position="101"/>
    </location>
</feature>
<evidence type="ECO:0000313" key="2">
    <source>
        <dbReference type="EMBL" id="MPC50586.1"/>
    </source>
</evidence>
<organism evidence="2 3">
    <name type="scientific">Portunus trituberculatus</name>
    <name type="common">Swimming crab</name>
    <name type="synonym">Neptunus trituberculatus</name>
    <dbReference type="NCBI Taxonomy" id="210409"/>
    <lineage>
        <taxon>Eukaryota</taxon>
        <taxon>Metazoa</taxon>
        <taxon>Ecdysozoa</taxon>
        <taxon>Arthropoda</taxon>
        <taxon>Crustacea</taxon>
        <taxon>Multicrustacea</taxon>
        <taxon>Malacostraca</taxon>
        <taxon>Eumalacostraca</taxon>
        <taxon>Eucarida</taxon>
        <taxon>Decapoda</taxon>
        <taxon>Pleocyemata</taxon>
        <taxon>Brachyura</taxon>
        <taxon>Eubrachyura</taxon>
        <taxon>Portunoidea</taxon>
        <taxon>Portunidae</taxon>
        <taxon>Portuninae</taxon>
        <taxon>Portunus</taxon>
    </lineage>
</organism>
<proteinExistence type="predicted"/>
<accession>A0A5B7FYE2</accession>
<comment type="caution">
    <text evidence="2">The sequence shown here is derived from an EMBL/GenBank/DDBJ whole genome shotgun (WGS) entry which is preliminary data.</text>
</comment>
<gene>
    <name evidence="2" type="ORF">E2C01_044414</name>
</gene>
<keyword evidence="3" id="KW-1185">Reference proteome</keyword>
<evidence type="ECO:0000256" key="1">
    <source>
        <dbReference type="SAM" id="MobiDB-lite"/>
    </source>
</evidence>
<sequence length="119" mass="12824">MGDLTSILFTFNLAGGASPGSSSVSHGSPRCRGKYTDSVSKLTDGGSVKWRCCVTHSDCVVSATDSGLMTAKLITGMIFLQVWEEEGENKEEEEGKEEDEEEKIRCIAAGSTEVNERKV</sequence>
<dbReference type="AlphaFoldDB" id="A0A5B7FYE2"/>
<evidence type="ECO:0000313" key="3">
    <source>
        <dbReference type="Proteomes" id="UP000324222"/>
    </source>
</evidence>
<reference evidence="2 3" key="1">
    <citation type="submission" date="2019-05" db="EMBL/GenBank/DDBJ databases">
        <title>Another draft genome of Portunus trituberculatus and its Hox gene families provides insights of decapod evolution.</title>
        <authorList>
            <person name="Jeong J.-H."/>
            <person name="Song I."/>
            <person name="Kim S."/>
            <person name="Choi T."/>
            <person name="Kim D."/>
            <person name="Ryu S."/>
            <person name="Kim W."/>
        </authorList>
    </citation>
    <scope>NUCLEOTIDE SEQUENCE [LARGE SCALE GENOMIC DNA]</scope>
    <source>
        <tissue evidence="2">Muscle</tissue>
    </source>
</reference>
<protein>
    <submittedName>
        <fullName evidence="2">Uncharacterized protein</fullName>
    </submittedName>
</protein>
<name>A0A5B7FYE2_PORTR</name>